<dbReference type="CDD" id="cd00130">
    <property type="entry name" value="PAS"/>
    <property type="match status" value="5"/>
</dbReference>
<dbReference type="InterPro" id="IPR052155">
    <property type="entry name" value="Biofilm_reg_signaling"/>
</dbReference>
<gene>
    <name evidence="4" type="ORF">ACFQDI_13110</name>
</gene>
<dbReference type="Gene3D" id="2.10.70.100">
    <property type="match status" value="1"/>
</dbReference>
<dbReference type="RefSeq" id="WP_377167232.1">
    <property type="nucleotide sequence ID" value="NZ_JBHSMQ010000004.1"/>
</dbReference>
<keyword evidence="5" id="KW-1185">Reference proteome</keyword>
<dbReference type="InterPro" id="IPR001610">
    <property type="entry name" value="PAC"/>
</dbReference>
<feature type="domain" description="PAS" evidence="2">
    <location>
        <begin position="664"/>
        <end position="738"/>
    </location>
</feature>
<dbReference type="Pfam" id="PF08448">
    <property type="entry name" value="PAS_4"/>
    <property type="match status" value="2"/>
</dbReference>
<dbReference type="InterPro" id="IPR013767">
    <property type="entry name" value="PAS_fold"/>
</dbReference>
<name>A0ABW0KQW6_9BACT</name>
<organism evidence="4 5">
    <name type="scientific">Prosthecobacter fluviatilis</name>
    <dbReference type="NCBI Taxonomy" id="445931"/>
    <lineage>
        <taxon>Bacteria</taxon>
        <taxon>Pseudomonadati</taxon>
        <taxon>Verrucomicrobiota</taxon>
        <taxon>Verrucomicrobiia</taxon>
        <taxon>Verrucomicrobiales</taxon>
        <taxon>Verrucomicrobiaceae</taxon>
        <taxon>Prosthecobacter</taxon>
    </lineage>
</organism>
<dbReference type="PROSITE" id="PS50113">
    <property type="entry name" value="PAC"/>
    <property type="match status" value="6"/>
</dbReference>
<dbReference type="EMBL" id="JBHSMQ010000004">
    <property type="protein sequence ID" value="MFC5455799.1"/>
    <property type="molecule type" value="Genomic_DNA"/>
</dbReference>
<reference evidence="5" key="1">
    <citation type="journal article" date="2019" name="Int. J. Syst. Evol. Microbiol.">
        <title>The Global Catalogue of Microorganisms (GCM) 10K type strain sequencing project: providing services to taxonomists for standard genome sequencing and annotation.</title>
        <authorList>
            <consortium name="The Broad Institute Genomics Platform"/>
            <consortium name="The Broad Institute Genome Sequencing Center for Infectious Disease"/>
            <person name="Wu L."/>
            <person name="Ma J."/>
        </authorList>
    </citation>
    <scope>NUCLEOTIDE SEQUENCE [LARGE SCALE GENOMIC DNA]</scope>
    <source>
        <strain evidence="5">CGMCC 4.1469</strain>
    </source>
</reference>
<evidence type="ECO:0000259" key="3">
    <source>
        <dbReference type="PROSITE" id="PS50113"/>
    </source>
</evidence>
<dbReference type="PANTHER" id="PTHR44757">
    <property type="entry name" value="DIGUANYLATE CYCLASE DGCP"/>
    <property type="match status" value="1"/>
</dbReference>
<dbReference type="SMART" id="SM00086">
    <property type="entry name" value="PAC"/>
    <property type="match status" value="6"/>
</dbReference>
<evidence type="ECO:0000256" key="1">
    <source>
        <dbReference type="SAM" id="MobiDB-lite"/>
    </source>
</evidence>
<evidence type="ECO:0000313" key="4">
    <source>
        <dbReference type="EMBL" id="MFC5455799.1"/>
    </source>
</evidence>
<dbReference type="Pfam" id="PF02518">
    <property type="entry name" value="HATPase_c"/>
    <property type="match status" value="1"/>
</dbReference>
<feature type="compositionally biased region" description="Basic residues" evidence="1">
    <location>
        <begin position="1"/>
        <end position="13"/>
    </location>
</feature>
<dbReference type="InterPro" id="IPR035965">
    <property type="entry name" value="PAS-like_dom_sf"/>
</dbReference>
<dbReference type="Gene3D" id="3.30.450.20">
    <property type="entry name" value="PAS domain"/>
    <property type="match status" value="6"/>
</dbReference>
<evidence type="ECO:0000259" key="2">
    <source>
        <dbReference type="PROSITE" id="PS50112"/>
    </source>
</evidence>
<protein>
    <submittedName>
        <fullName evidence="4">PAS domain S-box protein</fullName>
    </submittedName>
</protein>
<feature type="domain" description="PAC" evidence="3">
    <location>
        <begin position="104"/>
        <end position="157"/>
    </location>
</feature>
<dbReference type="Pfam" id="PF07730">
    <property type="entry name" value="HisKA_3"/>
    <property type="match status" value="1"/>
</dbReference>
<dbReference type="InterPro" id="IPR036890">
    <property type="entry name" value="HATPase_C_sf"/>
</dbReference>
<feature type="domain" description="PAC" evidence="3">
    <location>
        <begin position="485"/>
        <end position="536"/>
    </location>
</feature>
<dbReference type="PROSITE" id="PS50112">
    <property type="entry name" value="PAS"/>
    <property type="match status" value="4"/>
</dbReference>
<feature type="region of interest" description="Disordered" evidence="1">
    <location>
        <begin position="1"/>
        <end position="23"/>
    </location>
</feature>
<dbReference type="SUPFAM" id="SSF55874">
    <property type="entry name" value="ATPase domain of HSP90 chaperone/DNA topoisomerase II/histidine kinase"/>
    <property type="match status" value="1"/>
</dbReference>
<feature type="domain" description="PAC" evidence="3">
    <location>
        <begin position="741"/>
        <end position="793"/>
    </location>
</feature>
<dbReference type="PANTHER" id="PTHR44757:SF2">
    <property type="entry name" value="BIOFILM ARCHITECTURE MAINTENANCE PROTEIN MBAA"/>
    <property type="match status" value="1"/>
</dbReference>
<comment type="caution">
    <text evidence="4">The sequence shown here is derived from an EMBL/GenBank/DDBJ whole genome shotgun (WGS) entry which is preliminary data.</text>
</comment>
<dbReference type="Pfam" id="PF13426">
    <property type="entry name" value="PAS_9"/>
    <property type="match status" value="2"/>
</dbReference>
<dbReference type="Gene3D" id="3.30.565.10">
    <property type="entry name" value="Histidine kinase-like ATPase, C-terminal domain"/>
    <property type="match status" value="1"/>
</dbReference>
<feature type="domain" description="PAC" evidence="3">
    <location>
        <begin position="612"/>
        <end position="664"/>
    </location>
</feature>
<dbReference type="SMART" id="SM00091">
    <property type="entry name" value="PAS"/>
    <property type="match status" value="5"/>
</dbReference>
<dbReference type="InterPro" id="IPR000014">
    <property type="entry name" value="PAS"/>
</dbReference>
<feature type="domain" description="PAC" evidence="3">
    <location>
        <begin position="230"/>
        <end position="282"/>
    </location>
</feature>
<dbReference type="SUPFAM" id="SSF55785">
    <property type="entry name" value="PYP-like sensor domain (PAS domain)"/>
    <property type="match status" value="6"/>
</dbReference>
<dbReference type="InterPro" id="IPR013656">
    <property type="entry name" value="PAS_4"/>
</dbReference>
<dbReference type="Pfam" id="PF00989">
    <property type="entry name" value="PAS"/>
    <property type="match status" value="2"/>
</dbReference>
<feature type="domain" description="PAS" evidence="2">
    <location>
        <begin position="283"/>
        <end position="354"/>
    </location>
</feature>
<dbReference type="InterPro" id="IPR000700">
    <property type="entry name" value="PAS-assoc_C"/>
</dbReference>
<dbReference type="SMART" id="SM00387">
    <property type="entry name" value="HATPase_c"/>
    <property type="match status" value="1"/>
</dbReference>
<dbReference type="NCBIfam" id="TIGR00229">
    <property type="entry name" value="sensory_box"/>
    <property type="match status" value="6"/>
</dbReference>
<dbReference type="Gene3D" id="1.20.5.1930">
    <property type="match status" value="1"/>
</dbReference>
<feature type="domain" description="PAS" evidence="2">
    <location>
        <begin position="537"/>
        <end position="611"/>
    </location>
</feature>
<dbReference type="CDD" id="cd16917">
    <property type="entry name" value="HATPase_UhpB-NarQ-NarX-like"/>
    <property type="match status" value="1"/>
</dbReference>
<dbReference type="InterPro" id="IPR011712">
    <property type="entry name" value="Sig_transdc_His_kin_sub3_dim/P"/>
</dbReference>
<dbReference type="Proteomes" id="UP001596052">
    <property type="component" value="Unassembled WGS sequence"/>
</dbReference>
<sequence length="995" mass="111484">MKKSTQPAARRKPAAVAASLDPGGEPVASSQDLALLCNSVDAALFSLAVEPGQKLRLHFANHSFLAAAGLSPQQIIGRLIEQLIPEPCCTRVRKHCRQAIRTRQTVRWDETYPHPSGIKYGKISVTPVMDSKGRVTHLSGSAQDITKRRRSEMALHESEERYRRIVQTAEEGIWTIDASSRTDYVNPKMAQMMGYKAQEMIGRPISDFLDDEGKALLNTHIKNRKKGISDQFEFKYIRKDGSPLWAFVSTNPITNSQGVYVGAMALLTDTSARRAAEAAMHESNAQFRAIFEQAAVGVALIDSNTGRFLNVNQRACDIARLTRRQLMATTLLHLAHPDDLQVTHDNMEKLKSGQLQTFTVEKRHMHADGSITWINLTVSPMWKKGEPPSRHIAIMEDITERKQVEQSLARTTELLERTGEMAKIGGWELDVASKKLFWSLETCRLFEIGSKTTPSLKKAVSFYALKEQRLIRSAVRAAIDHGTAYDLELPVLTAKGRRFWARTQGFAIRENGRTVKLIGTFQDITEHKQAEQALIESEVRFRAIFEQAVVGVGLVDLTTGRFVDVNRRFSTITGRSRKELLKLKFDAVTHPDDRAKNHHLHRQLKAARSSEFQVEQRYVRPDGTVVWVNLNASLLSTMSGRPNHLLTMVEDITSRKLAEANYRRELGFNEILASHTSAIIIVLDRHGRLLHANEATLHMLGYRRKDLIGKPPPWKSDFMDPAEKARSQKRLKELLAGRNIPEHEVTLIGKDRRRHVVALSTIITKTPEGLVDRIIITGTDLTERNRLQKEILKISEQEQARIGHNLHDGVGQTMTGVATLIEALESELTGDQRQSAARIHKLIQDAIQEVRHMSHSMSPASVRNRGLGGALHLLAETIRTNHRTACTCEVDPEIKIEDSEKETHIYRIAQEASNNALRHGHPSRVKLSLQRHGPNEAVLKIEDNGSGLGRHPHAHAGIGMRVMHYRANLIDGSLTIKSKARGGVSVVCRFPCGTN</sequence>
<feature type="domain" description="PAC" evidence="3">
    <location>
        <begin position="358"/>
        <end position="410"/>
    </location>
</feature>
<accession>A0ABW0KQW6</accession>
<evidence type="ECO:0000313" key="5">
    <source>
        <dbReference type="Proteomes" id="UP001596052"/>
    </source>
</evidence>
<feature type="domain" description="PAS" evidence="2">
    <location>
        <begin position="158"/>
        <end position="212"/>
    </location>
</feature>
<proteinExistence type="predicted"/>
<dbReference type="InterPro" id="IPR003594">
    <property type="entry name" value="HATPase_dom"/>
</dbReference>